<evidence type="ECO:0000256" key="6">
    <source>
        <dbReference type="ARBA" id="ARBA00022588"/>
    </source>
</evidence>
<evidence type="ECO:0000256" key="4">
    <source>
        <dbReference type="ARBA" id="ARBA00022525"/>
    </source>
</evidence>
<dbReference type="InterPro" id="IPR057774">
    <property type="entry name" value="D8C_UMOD/GP2/OIT3-like"/>
</dbReference>
<evidence type="ECO:0000313" key="15">
    <source>
        <dbReference type="EMBL" id="EDM17675.1"/>
    </source>
</evidence>
<accession>A6I8K5</accession>
<keyword evidence="10" id="KW-0472">Membrane</keyword>
<evidence type="ECO:0000256" key="1">
    <source>
        <dbReference type="ARBA" id="ARBA00004303"/>
    </source>
</evidence>
<dbReference type="FunFam" id="2.60.40.3210:FF:000003">
    <property type="entry name" value="Glycoprotein 2"/>
    <property type="match status" value="1"/>
</dbReference>
<dbReference type="EMBL" id="CH473956">
    <property type="protein sequence ID" value="EDM17675.1"/>
    <property type="molecule type" value="Genomic_DNA"/>
</dbReference>
<dbReference type="InterPro" id="IPR055356">
    <property type="entry name" value="ZP-N"/>
</dbReference>
<keyword evidence="8" id="KW-0732">Signal</keyword>
<dbReference type="SMART" id="SM00241">
    <property type="entry name" value="ZP"/>
    <property type="match status" value="1"/>
</dbReference>
<dbReference type="Gene3D" id="2.60.40.3210">
    <property type="entry name" value="Zona pellucida, ZP-N domain"/>
    <property type="match status" value="1"/>
</dbReference>
<evidence type="ECO:0000256" key="10">
    <source>
        <dbReference type="ARBA" id="ARBA00023136"/>
    </source>
</evidence>
<dbReference type="InterPro" id="IPR048290">
    <property type="entry name" value="ZP_chr"/>
</dbReference>
<dbReference type="PROSITE" id="PS00682">
    <property type="entry name" value="ZP_1"/>
    <property type="match status" value="1"/>
</dbReference>
<dbReference type="GO" id="GO:0016324">
    <property type="term" value="C:apical plasma membrane"/>
    <property type="evidence" value="ECO:0007669"/>
    <property type="project" value="UniProtKB-SubCell"/>
</dbReference>
<keyword evidence="7" id="KW-0336">GPI-anchor</keyword>
<dbReference type="GO" id="GO:0005576">
    <property type="term" value="C:extracellular region"/>
    <property type="evidence" value="ECO:0007669"/>
    <property type="project" value="UniProtKB-SubCell"/>
</dbReference>
<organism evidence="15 16">
    <name type="scientific">Rattus norvegicus</name>
    <name type="common">Rat</name>
    <dbReference type="NCBI Taxonomy" id="10116"/>
    <lineage>
        <taxon>Eukaryota</taxon>
        <taxon>Metazoa</taxon>
        <taxon>Chordata</taxon>
        <taxon>Craniata</taxon>
        <taxon>Vertebrata</taxon>
        <taxon>Euteleostomi</taxon>
        <taxon>Mammalia</taxon>
        <taxon>Eutheria</taxon>
        <taxon>Euarchontoglires</taxon>
        <taxon>Glires</taxon>
        <taxon>Rodentia</taxon>
        <taxon>Myomorpha</taxon>
        <taxon>Muroidea</taxon>
        <taxon>Muridae</taxon>
        <taxon>Murinae</taxon>
        <taxon>Rattus</taxon>
    </lineage>
</organism>
<dbReference type="InterPro" id="IPR001507">
    <property type="entry name" value="ZP_dom"/>
</dbReference>
<evidence type="ECO:0000256" key="5">
    <source>
        <dbReference type="ARBA" id="ARBA00022536"/>
    </source>
</evidence>
<dbReference type="PANTHER" id="PTHR14002">
    <property type="entry name" value="ENDOGLIN/TGF-BETA RECEPTOR TYPE III"/>
    <property type="match status" value="1"/>
</dbReference>
<reference evidence="15 16" key="1">
    <citation type="submission" date="2005-09" db="EMBL/GenBank/DDBJ databases">
        <authorList>
            <person name="Mural R.J."/>
            <person name="Li P.W."/>
            <person name="Adams M.D."/>
            <person name="Amanatides P.G."/>
            <person name="Baden-Tillson H."/>
            <person name="Barnstead M."/>
            <person name="Chin S.H."/>
            <person name="Dew I."/>
            <person name="Evans C.A."/>
            <person name="Ferriera S."/>
            <person name="Flanigan M."/>
            <person name="Fosler C."/>
            <person name="Glodek A."/>
            <person name="Gu Z."/>
            <person name="Holt R.A."/>
            <person name="Jennings D."/>
            <person name="Kraft C.L."/>
            <person name="Lu F."/>
            <person name="Nguyen T."/>
            <person name="Nusskern D.R."/>
            <person name="Pfannkoch C.M."/>
            <person name="Sitter C."/>
            <person name="Sutton G.G."/>
            <person name="Venter J.C."/>
            <person name="Wang Z."/>
            <person name="Woodage T."/>
            <person name="Zheng X.H."/>
            <person name="Zhong F."/>
        </authorList>
    </citation>
    <scope>NUCLEOTIDE SEQUENCE [LARGE SCALE GENOMIC DNA]</scope>
    <source>
        <strain>BN</strain>
        <strain evidence="16">Sprague-Dawley</strain>
    </source>
</reference>
<dbReference type="InterPro" id="IPR017977">
    <property type="entry name" value="ZP_dom_CS"/>
</dbReference>
<evidence type="ECO:0000256" key="2">
    <source>
        <dbReference type="ARBA" id="ARBA00004613"/>
    </source>
</evidence>
<name>A6I8K5_RAT</name>
<keyword evidence="5" id="KW-0245">EGF-like domain</keyword>
<keyword evidence="9" id="KW-0391">Immunity</keyword>
<dbReference type="Pfam" id="PF23344">
    <property type="entry name" value="ZP-N"/>
    <property type="match status" value="1"/>
</dbReference>
<keyword evidence="4" id="KW-0964">Secreted</keyword>
<dbReference type="PANTHER" id="PTHR14002:SF16">
    <property type="entry name" value="PANCREATIC SECRETORY GRANULE MEMBRANE MAJOR GLYCOPROTEIN GP2"/>
    <property type="match status" value="1"/>
</dbReference>
<dbReference type="Proteomes" id="UP000234681">
    <property type="component" value="Chromosome 1"/>
</dbReference>
<proteinExistence type="predicted"/>
<evidence type="ECO:0000313" key="16">
    <source>
        <dbReference type="Proteomes" id="UP000234681"/>
    </source>
</evidence>
<protein>
    <submittedName>
        <fullName evidence="15">RCG39392, isoform CRA_c</fullName>
    </submittedName>
</protein>
<dbReference type="AlphaFoldDB" id="A6I8K5"/>
<dbReference type="FunFam" id="2.60.40.4100:FF:000001">
    <property type="entry name" value="alpha-tectorin isoform X1"/>
    <property type="match status" value="1"/>
</dbReference>
<dbReference type="InterPro" id="IPR042235">
    <property type="entry name" value="ZP-C_dom"/>
</dbReference>
<keyword evidence="11" id="KW-1015">Disulfide bond</keyword>
<feature type="domain" description="ZP" evidence="14">
    <location>
        <begin position="241"/>
        <end position="493"/>
    </location>
</feature>
<evidence type="ECO:0000256" key="3">
    <source>
        <dbReference type="ARBA" id="ARBA00022475"/>
    </source>
</evidence>
<keyword evidence="6" id="KW-0399">Innate immunity</keyword>
<dbReference type="GO" id="GO:0045087">
    <property type="term" value="P:innate immune response"/>
    <property type="evidence" value="ECO:0007669"/>
    <property type="project" value="UniProtKB-KW"/>
</dbReference>
<evidence type="ECO:0000256" key="12">
    <source>
        <dbReference type="ARBA" id="ARBA00023180"/>
    </source>
</evidence>
<dbReference type="Gene3D" id="2.60.40.4100">
    <property type="entry name" value="Zona pellucida, ZP-C domain"/>
    <property type="match status" value="1"/>
</dbReference>
<evidence type="ECO:0000259" key="14">
    <source>
        <dbReference type="PROSITE" id="PS51034"/>
    </source>
</evidence>
<dbReference type="InterPro" id="IPR055355">
    <property type="entry name" value="ZP-C"/>
</dbReference>
<dbReference type="GO" id="GO:0098552">
    <property type="term" value="C:side of membrane"/>
    <property type="evidence" value="ECO:0007669"/>
    <property type="project" value="UniProtKB-KW"/>
</dbReference>
<dbReference type="Pfam" id="PF23283">
    <property type="entry name" value="D8C_UMOD"/>
    <property type="match status" value="1"/>
</dbReference>
<keyword evidence="13" id="KW-0449">Lipoprotein</keyword>
<sequence length="572" mass="63223">MIYGGSAGCRITSKPHFMKRMVACDLLWLAAASCLLTLVFPSTTHQGYGNPRNTSNVDLDCGAPGSSSAGICFDPCQNHTVLNDPSRSTENTVSSEECDSHLRGWYRFVGDGGVKMPETCVNVYRCHTYAPMWLSESHPILGDGIVNRTACANWNENCCFWSSEVQVKACLGESGEYHVYKLQGTPECSLRYCTDPSTAPKKCEIACRPEEECVFQNNSWTCVCRQDLNVSDPQSLQPLLDCGANEIKVKLDKCLLGGLGFKEDIITYLNDRNCRGTMKDEPNNWVSTTSPVVANDCGNILENNGTHAIYRNTLSLATDFIIRDFLVNVNFQCAYPLDMNVSLQTALQPIVSSLNVDVGGAGEFTVTMALFQDQSYTHPYEGSKVLLPVENILYVGVLLNRGDTSRFKLLLTNCYATPSGDRNDIVKYFIIRNRCPNQRDSTINVEENGVSSESRFSVQMFMFAGNYDLVFLHCEVYLCDSTTEQCQPVFRILIPPTGLPEVQGSCWPGPRSSCLSSWPGCSESPAGHLALKFFPLAMAHIHRSVELNPSVNHVNSPGNAMCIDNSWLELSC</sequence>
<evidence type="ECO:0000256" key="13">
    <source>
        <dbReference type="ARBA" id="ARBA00023288"/>
    </source>
</evidence>
<evidence type="ECO:0000256" key="11">
    <source>
        <dbReference type="ARBA" id="ARBA00023157"/>
    </source>
</evidence>
<evidence type="ECO:0000256" key="9">
    <source>
        <dbReference type="ARBA" id="ARBA00022859"/>
    </source>
</evidence>
<evidence type="ECO:0000256" key="8">
    <source>
        <dbReference type="ARBA" id="ARBA00022729"/>
    </source>
</evidence>
<gene>
    <name evidence="15" type="ORF">rCG_39392</name>
</gene>
<dbReference type="PRINTS" id="PR00023">
    <property type="entry name" value="ZPELLUCIDA"/>
</dbReference>
<evidence type="ECO:0000256" key="7">
    <source>
        <dbReference type="ARBA" id="ARBA00022622"/>
    </source>
</evidence>
<dbReference type="PROSITE" id="PS51034">
    <property type="entry name" value="ZP_2"/>
    <property type="match status" value="1"/>
</dbReference>
<comment type="subcellular location">
    <subcellularLocation>
        <location evidence="1">Apical cell membrane</location>
        <topology evidence="1">Lipid-anchor</topology>
        <topology evidence="1">GPI-anchor</topology>
    </subcellularLocation>
    <subcellularLocation>
        <location evidence="2">Secreted</location>
    </subcellularLocation>
</comment>
<keyword evidence="3" id="KW-1003">Cell membrane</keyword>
<keyword evidence="12" id="KW-0325">Glycoprotein</keyword>
<dbReference type="Pfam" id="PF00100">
    <property type="entry name" value="Zona_pellucida"/>
    <property type="match status" value="1"/>
</dbReference>